<reference evidence="2 4" key="1">
    <citation type="journal article" date="2014" name="ISME J.">
        <title>Trehalose/2-sulfotrehalose biosynthesis and glycine-betaine uptake are widely spread mechanisms for osmoadaptation in the Halobacteriales.</title>
        <authorList>
            <person name="Youssef N.H."/>
            <person name="Savage-Ashlock K.N."/>
            <person name="McCully A.L."/>
            <person name="Luedtke B."/>
            <person name="Shaw E.I."/>
            <person name="Hoff W.D."/>
            <person name="Elshahed M.S."/>
        </authorList>
    </citation>
    <scope>NUCLEOTIDE SEQUENCE [LARGE SCALE GENOMIC DNA]</scope>
    <source>
        <strain evidence="2 4">DX253</strain>
    </source>
</reference>
<feature type="transmembrane region" description="Helical" evidence="1">
    <location>
        <begin position="20"/>
        <end position="40"/>
    </location>
</feature>
<reference evidence="3" key="3">
    <citation type="submission" date="2016-11" db="EMBL/GenBank/DDBJ databases">
        <authorList>
            <person name="Jaros S."/>
            <person name="Januszkiewicz K."/>
            <person name="Wedrychowicz H."/>
        </authorList>
    </citation>
    <scope>NUCLEOTIDE SEQUENCE [LARGE SCALE GENOMIC DNA]</scope>
    <source>
        <strain evidence="3">DX253</strain>
    </source>
</reference>
<gene>
    <name evidence="3" type="ORF">SAMN05444342_3601</name>
    <name evidence="2" type="ORF">ZOD2009_00355</name>
</gene>
<dbReference type="AlphaFoldDB" id="E7QMQ3"/>
<keyword evidence="1" id="KW-0472">Membrane</keyword>
<evidence type="ECO:0000313" key="5">
    <source>
        <dbReference type="Proteomes" id="UP000184203"/>
    </source>
</evidence>
<evidence type="ECO:0000313" key="4">
    <source>
        <dbReference type="Proteomes" id="UP000003751"/>
    </source>
</evidence>
<sequence>MNLRRFVFGESFSFTIATKYLIYLLNKFLARILIIEITMLTNVI</sequence>
<keyword evidence="1" id="KW-1133">Transmembrane helix</keyword>
<dbReference type="EMBL" id="AEMG01000001">
    <property type="protein sequence ID" value="EFW94237.1"/>
    <property type="molecule type" value="Genomic_DNA"/>
</dbReference>
<evidence type="ECO:0000313" key="3">
    <source>
        <dbReference type="EMBL" id="SHL34685.1"/>
    </source>
</evidence>
<dbReference type="Proteomes" id="UP000184203">
    <property type="component" value="Unassembled WGS sequence"/>
</dbReference>
<evidence type="ECO:0000256" key="1">
    <source>
        <dbReference type="SAM" id="Phobius"/>
    </source>
</evidence>
<name>E7QMQ3_HALPU</name>
<dbReference type="Proteomes" id="UP000003751">
    <property type="component" value="Unassembled WGS sequence"/>
</dbReference>
<organism evidence="2 4">
    <name type="scientific">Haladaptatus paucihalophilus DX253</name>
    <dbReference type="NCBI Taxonomy" id="797209"/>
    <lineage>
        <taxon>Archaea</taxon>
        <taxon>Methanobacteriati</taxon>
        <taxon>Methanobacteriota</taxon>
        <taxon>Stenosarchaea group</taxon>
        <taxon>Halobacteria</taxon>
        <taxon>Halobacteriales</taxon>
        <taxon>Haladaptataceae</taxon>
        <taxon>Haladaptatus</taxon>
    </lineage>
</organism>
<accession>E7QMQ3</accession>
<protein>
    <submittedName>
        <fullName evidence="2">Uncharacterized protein</fullName>
    </submittedName>
</protein>
<reference evidence="5" key="2">
    <citation type="submission" date="2016-11" db="EMBL/GenBank/DDBJ databases">
        <authorList>
            <person name="Varghese N."/>
            <person name="Submissions S."/>
        </authorList>
    </citation>
    <scope>NUCLEOTIDE SEQUENCE [LARGE SCALE GENOMIC DNA]</scope>
    <source>
        <strain evidence="5">DX253</strain>
    </source>
</reference>
<evidence type="ECO:0000313" key="2">
    <source>
        <dbReference type="EMBL" id="EFW94237.1"/>
    </source>
</evidence>
<keyword evidence="5" id="KW-1185">Reference proteome</keyword>
<proteinExistence type="predicted"/>
<keyword evidence="1" id="KW-0812">Transmembrane</keyword>
<dbReference type="EMBL" id="FRAN01000006">
    <property type="protein sequence ID" value="SHL34685.1"/>
    <property type="molecule type" value="Genomic_DNA"/>
</dbReference>